<comment type="caution">
    <text evidence="2">The sequence shown here is derived from an EMBL/GenBank/DDBJ whole genome shotgun (WGS) entry which is preliminary data.</text>
</comment>
<dbReference type="Proteomes" id="UP000007123">
    <property type="component" value="Unassembled WGS sequence"/>
</dbReference>
<proteinExistence type="predicted"/>
<sequence>MTTGQQIFVTNAQRTLRNIGMAHLDSAHGAAVDAVRWCMAVRGRPTHHRLAFLESEAPALLAYLERVADSGDSASWRTMEERIRVYAEVLRDSQEHPCARPWLAAIWHTLPELAAIGQTVLDRAAEKRGISPDVMSAVKPSDEGSGEGEKGSGGKSGASGTAAKPRPSSRLALPMVTVTLTEQEMKVLDLAEDTSDDAEPAATLGNSTDNGDGPGPKAPGMKP</sequence>
<evidence type="ECO:0000313" key="3">
    <source>
        <dbReference type="Proteomes" id="UP000007123"/>
    </source>
</evidence>
<dbReference type="RefSeq" id="WP_006726262.1">
    <property type="nucleotide sequence ID" value="NZ_ALJF01000009.1"/>
</dbReference>
<evidence type="ECO:0000256" key="1">
    <source>
        <dbReference type="SAM" id="MobiDB-lite"/>
    </source>
</evidence>
<evidence type="ECO:0000313" key="2">
    <source>
        <dbReference type="EMBL" id="EKF59393.1"/>
    </source>
</evidence>
<reference evidence="2 3" key="1">
    <citation type="journal article" date="2012" name="J. Bacteriol.">
        <title>Draft Genome Sequence of Agrobacterium albertimagni Strain AOL15.</title>
        <authorList>
            <person name="Trimble W.L."/>
            <person name="Phung le T."/>
            <person name="Meyer F."/>
            <person name="Gilbert J.A."/>
            <person name="Silver S."/>
        </authorList>
    </citation>
    <scope>NUCLEOTIDE SEQUENCE [LARGE SCALE GENOMIC DNA]</scope>
    <source>
        <strain evidence="2 3">AOL15</strain>
    </source>
</reference>
<organism evidence="2 3">
    <name type="scientific">Agrobacterium albertimagni AOL15</name>
    <dbReference type="NCBI Taxonomy" id="1156935"/>
    <lineage>
        <taxon>Bacteria</taxon>
        <taxon>Pseudomonadati</taxon>
        <taxon>Pseudomonadota</taxon>
        <taxon>Alphaproteobacteria</taxon>
        <taxon>Hyphomicrobiales</taxon>
        <taxon>Rhizobiaceae</taxon>
        <taxon>Rhizobium/Agrobacterium group</taxon>
        <taxon>Agrobacterium</taxon>
    </lineage>
</organism>
<protein>
    <submittedName>
        <fullName evidence="2">Uncharacterized protein</fullName>
    </submittedName>
</protein>
<accession>K2PEP9</accession>
<feature type="region of interest" description="Disordered" evidence="1">
    <location>
        <begin position="131"/>
        <end position="223"/>
    </location>
</feature>
<dbReference type="OrthoDB" id="8305177at2"/>
<dbReference type="EMBL" id="ALJF01000009">
    <property type="protein sequence ID" value="EKF59393.1"/>
    <property type="molecule type" value="Genomic_DNA"/>
</dbReference>
<dbReference type="PATRIC" id="fig|1156935.5.peg.2296"/>
<name>K2PEP9_9HYPH</name>
<gene>
    <name evidence="2" type="ORF">QWE_11361</name>
</gene>
<keyword evidence="3" id="KW-1185">Reference proteome</keyword>
<feature type="compositionally biased region" description="Acidic residues" evidence="1">
    <location>
        <begin position="190"/>
        <end position="199"/>
    </location>
</feature>
<dbReference type="AlphaFoldDB" id="K2PEP9"/>
<dbReference type="STRING" id="1156935.QWE_11361"/>